<sequence length="158" mass="17477">MLGHAANGAVTSGTDHMLSETVDSTAEDVRNALIRINDELKRLGVAPSDRDAIEVVLAECMNNVVEHAYCERPGSRFDLKLHLSADNLFCRVEDDGKPMPGLALPSGKSHNLSVDLSDLPEGGFGWFLIRELTCDLRYARERDRNNLMFQIPLSHDEG</sequence>
<name>A0A1G8MCB7_9RHOB</name>
<protein>
    <submittedName>
        <fullName evidence="3">Serine/threonine-protein kinase RsbW</fullName>
    </submittedName>
</protein>
<reference evidence="3 4" key="1">
    <citation type="submission" date="2016-10" db="EMBL/GenBank/DDBJ databases">
        <authorList>
            <person name="de Groot N.N."/>
        </authorList>
    </citation>
    <scope>NUCLEOTIDE SEQUENCE [LARGE SCALE GENOMIC DNA]</scope>
    <source>
        <strain evidence="3 4">DSM 25294</strain>
    </source>
</reference>
<gene>
    <name evidence="3" type="ORF">SAMN04488026_100582</name>
</gene>
<evidence type="ECO:0000259" key="2">
    <source>
        <dbReference type="Pfam" id="PF13581"/>
    </source>
</evidence>
<keyword evidence="4" id="KW-1185">Reference proteome</keyword>
<dbReference type="InterPro" id="IPR050267">
    <property type="entry name" value="Anti-sigma-factor_SerPK"/>
</dbReference>
<organism evidence="3 4">
    <name type="scientific">Aliiruegeria lutimaris</name>
    <dbReference type="NCBI Taxonomy" id="571298"/>
    <lineage>
        <taxon>Bacteria</taxon>
        <taxon>Pseudomonadati</taxon>
        <taxon>Pseudomonadota</taxon>
        <taxon>Alphaproteobacteria</taxon>
        <taxon>Rhodobacterales</taxon>
        <taxon>Roseobacteraceae</taxon>
        <taxon>Aliiruegeria</taxon>
    </lineage>
</organism>
<dbReference type="InterPro" id="IPR003594">
    <property type="entry name" value="HATPase_dom"/>
</dbReference>
<dbReference type="Pfam" id="PF13581">
    <property type="entry name" value="HATPase_c_2"/>
    <property type="match status" value="1"/>
</dbReference>
<dbReference type="STRING" id="571298.SAMN04488026_100582"/>
<evidence type="ECO:0000313" key="4">
    <source>
        <dbReference type="Proteomes" id="UP000199382"/>
    </source>
</evidence>
<dbReference type="AlphaFoldDB" id="A0A1G8MCB7"/>
<dbReference type="PANTHER" id="PTHR35526">
    <property type="entry name" value="ANTI-SIGMA-F FACTOR RSBW-RELATED"/>
    <property type="match status" value="1"/>
</dbReference>
<evidence type="ECO:0000313" key="3">
    <source>
        <dbReference type="EMBL" id="SDI65581.1"/>
    </source>
</evidence>
<evidence type="ECO:0000256" key="1">
    <source>
        <dbReference type="ARBA" id="ARBA00022527"/>
    </source>
</evidence>
<keyword evidence="3" id="KW-0418">Kinase</keyword>
<dbReference type="SUPFAM" id="SSF55874">
    <property type="entry name" value="ATPase domain of HSP90 chaperone/DNA topoisomerase II/histidine kinase"/>
    <property type="match status" value="1"/>
</dbReference>
<dbReference type="CDD" id="cd16936">
    <property type="entry name" value="HATPase_RsbW-like"/>
    <property type="match status" value="1"/>
</dbReference>
<dbReference type="InterPro" id="IPR036890">
    <property type="entry name" value="HATPase_C_sf"/>
</dbReference>
<accession>A0A1G8MCB7</accession>
<dbReference type="Proteomes" id="UP000199382">
    <property type="component" value="Unassembled WGS sequence"/>
</dbReference>
<keyword evidence="1" id="KW-0723">Serine/threonine-protein kinase</keyword>
<dbReference type="GO" id="GO:0004674">
    <property type="term" value="F:protein serine/threonine kinase activity"/>
    <property type="evidence" value="ECO:0007669"/>
    <property type="project" value="UniProtKB-KW"/>
</dbReference>
<dbReference type="RefSeq" id="WP_170844450.1">
    <property type="nucleotide sequence ID" value="NZ_FNEK01000005.1"/>
</dbReference>
<dbReference type="EMBL" id="FNEK01000005">
    <property type="protein sequence ID" value="SDI65581.1"/>
    <property type="molecule type" value="Genomic_DNA"/>
</dbReference>
<feature type="domain" description="Histidine kinase/HSP90-like ATPase" evidence="2">
    <location>
        <begin position="24"/>
        <end position="149"/>
    </location>
</feature>
<proteinExistence type="predicted"/>
<dbReference type="Gene3D" id="3.30.565.10">
    <property type="entry name" value="Histidine kinase-like ATPase, C-terminal domain"/>
    <property type="match status" value="1"/>
</dbReference>
<dbReference type="PANTHER" id="PTHR35526:SF3">
    <property type="entry name" value="ANTI-SIGMA-F FACTOR RSBW"/>
    <property type="match status" value="1"/>
</dbReference>
<keyword evidence="3" id="KW-0808">Transferase</keyword>